<comment type="similarity">
    <text evidence="2">Belongs to the complex I subunit 4L family.</text>
</comment>
<evidence type="ECO:0000256" key="11">
    <source>
        <dbReference type="SAM" id="Phobius"/>
    </source>
</evidence>
<keyword evidence="5" id="KW-1278">Translocase</keyword>
<dbReference type="GO" id="GO:0008137">
    <property type="term" value="F:NADH dehydrogenase (ubiquinone) activity"/>
    <property type="evidence" value="ECO:0007669"/>
    <property type="project" value="UniProtKB-EC"/>
</dbReference>
<evidence type="ECO:0000256" key="8">
    <source>
        <dbReference type="ARBA" id="ARBA00023136"/>
    </source>
</evidence>
<keyword evidence="8 11" id="KW-0472">Membrane</keyword>
<feature type="transmembrane region" description="Helical" evidence="11">
    <location>
        <begin position="56"/>
        <end position="77"/>
    </location>
</feature>
<keyword evidence="12" id="KW-0496">Mitochondrion</keyword>
<evidence type="ECO:0000256" key="1">
    <source>
        <dbReference type="ARBA" id="ARBA00004141"/>
    </source>
</evidence>
<evidence type="ECO:0000313" key="12">
    <source>
        <dbReference type="EMBL" id="AEV56618.1"/>
    </source>
</evidence>
<protein>
    <recommendedName>
        <fullName evidence="3">NADH-ubiquinone oxidoreductase chain 4L</fullName>
    </recommendedName>
    <alternativeName>
        <fullName evidence="9">NADH dehydrogenase subunit 4L</fullName>
    </alternativeName>
</protein>
<reference evidence="12" key="1">
    <citation type="journal article" date="2015" name="Cladistics">
        <title>Phylogenetic divergences of the true bugs (Insecta: Hemiptera: Heteroptera), with emphasis on the aquatic lineages: the last piece of the aquatic insect jigsaw originated in the Late Permian/Early Triassic.</title>
        <authorList>
            <person name="Wang Y.-H."/>
            <person name="Cui Y."/>
            <person name="Redei D."/>
            <person name="Banar P."/>
            <person name="Xie Q."/>
            <person name="Stys P."/>
            <person name="Damgaard J."/>
            <person name="Chen P.-P."/>
            <person name="Yi W.-B."/>
            <person name="Wang Y."/>
            <person name="Dang K."/>
            <person name="Li C.-R."/>
            <person name="Bu W.-J."/>
        </authorList>
    </citation>
    <scope>NUCLEOTIDE SEQUENCE</scope>
</reference>
<comment type="catalytic activity">
    <reaction evidence="10">
        <text>a ubiquinone + NADH + 5 H(+)(in) = a ubiquinol + NAD(+) + 4 H(+)(out)</text>
        <dbReference type="Rhea" id="RHEA:29091"/>
        <dbReference type="Rhea" id="RHEA-COMP:9565"/>
        <dbReference type="Rhea" id="RHEA-COMP:9566"/>
        <dbReference type="ChEBI" id="CHEBI:15378"/>
        <dbReference type="ChEBI" id="CHEBI:16389"/>
        <dbReference type="ChEBI" id="CHEBI:17976"/>
        <dbReference type="ChEBI" id="CHEBI:57540"/>
        <dbReference type="ChEBI" id="CHEBI:57945"/>
        <dbReference type="EC" id="7.1.1.2"/>
    </reaction>
</comment>
<feature type="transmembrane region" description="Helical" evidence="11">
    <location>
        <begin position="29"/>
        <end position="49"/>
    </location>
</feature>
<dbReference type="EMBL" id="JN989542">
    <property type="protein sequence ID" value="AEV56618.1"/>
    <property type="molecule type" value="Genomic_DNA"/>
</dbReference>
<sequence length="93" mass="10684">MTYLIMLFFCMGLITFCLSHKHLLLTLISLEYLVIILFLGMVSFLTLYYMESYILLLFLTFSVCEGVIGLSVLVSLIRLHGNDMISSISFLSW</sequence>
<evidence type="ECO:0000256" key="2">
    <source>
        <dbReference type="ARBA" id="ARBA00010519"/>
    </source>
</evidence>
<keyword evidence="4 11" id="KW-0812">Transmembrane</keyword>
<geneLocation type="mitochondrion" evidence="12"/>
<evidence type="ECO:0000256" key="7">
    <source>
        <dbReference type="ARBA" id="ARBA00023027"/>
    </source>
</evidence>
<evidence type="ECO:0000256" key="4">
    <source>
        <dbReference type="ARBA" id="ARBA00022692"/>
    </source>
</evidence>
<keyword evidence="7" id="KW-0520">NAD</keyword>
<dbReference type="AlphaFoldDB" id="A0A0X7YFS7"/>
<evidence type="ECO:0000256" key="10">
    <source>
        <dbReference type="ARBA" id="ARBA00049551"/>
    </source>
</evidence>
<evidence type="ECO:0000256" key="9">
    <source>
        <dbReference type="ARBA" id="ARBA00031586"/>
    </source>
</evidence>
<dbReference type="InterPro" id="IPR039428">
    <property type="entry name" value="NUOK/Mnh_C1-like"/>
</dbReference>
<evidence type="ECO:0000256" key="6">
    <source>
        <dbReference type="ARBA" id="ARBA00022989"/>
    </source>
</evidence>
<keyword evidence="6 11" id="KW-1133">Transmembrane helix</keyword>
<evidence type="ECO:0000256" key="5">
    <source>
        <dbReference type="ARBA" id="ARBA00022967"/>
    </source>
</evidence>
<accession>A0A0X7YFS7</accession>
<dbReference type="Pfam" id="PF00420">
    <property type="entry name" value="Oxidored_q2"/>
    <property type="match status" value="1"/>
</dbReference>
<evidence type="ECO:0000256" key="3">
    <source>
        <dbReference type="ARBA" id="ARBA00016612"/>
    </source>
</evidence>
<organism evidence="12">
    <name type="scientific">Kokeshia sp. NKU02</name>
    <dbReference type="NCBI Taxonomy" id="1124182"/>
    <lineage>
        <taxon>Eukaryota</taxon>
        <taxon>Metazoa</taxon>
        <taxon>Ecdysozoa</taxon>
        <taxon>Arthropoda</taxon>
        <taxon>Hexapoda</taxon>
        <taxon>Insecta</taxon>
        <taxon>Pterygota</taxon>
        <taxon>Neoptera</taxon>
        <taxon>Paraneoptera</taxon>
        <taxon>Hemiptera</taxon>
        <taxon>Heteroptera</taxon>
        <taxon>Schizopteridae</taxon>
        <taxon>Kokeshia</taxon>
    </lineage>
</organism>
<comment type="subcellular location">
    <subcellularLocation>
        <location evidence="1">Membrane</location>
        <topology evidence="1">Multi-pass membrane protein</topology>
    </subcellularLocation>
</comment>
<name>A0A0X7YFS7_9HEMI</name>
<dbReference type="Gene3D" id="1.10.287.3510">
    <property type="match status" value="1"/>
</dbReference>
<dbReference type="GO" id="GO:0016020">
    <property type="term" value="C:membrane"/>
    <property type="evidence" value="ECO:0007669"/>
    <property type="project" value="UniProtKB-SubCell"/>
</dbReference>
<gene>
    <name evidence="12" type="primary">ND4L</name>
</gene>
<proteinExistence type="inferred from homology"/>